<proteinExistence type="predicted"/>
<dbReference type="RefSeq" id="WP_008075138.1">
    <property type="nucleotide sequence ID" value="NZ_AEVT01000031.1"/>
</dbReference>
<evidence type="ECO:0000313" key="2">
    <source>
        <dbReference type="EMBL" id="EGA71185.1"/>
    </source>
</evidence>
<accession>E8M4E7</accession>
<gene>
    <name evidence="2" type="ORF">VISI1226_06673</name>
</gene>
<organism evidence="2 3">
    <name type="scientific">Vibrio sinaloensis DSM 21326</name>
    <dbReference type="NCBI Taxonomy" id="945550"/>
    <lineage>
        <taxon>Bacteria</taxon>
        <taxon>Pseudomonadati</taxon>
        <taxon>Pseudomonadota</taxon>
        <taxon>Gammaproteobacteria</taxon>
        <taxon>Vibrionales</taxon>
        <taxon>Vibrionaceae</taxon>
        <taxon>Vibrio</taxon>
        <taxon>Vibrio oreintalis group</taxon>
    </lineage>
</organism>
<name>E8M4E7_PHOS4</name>
<dbReference type="Gene3D" id="3.90.420.10">
    <property type="entry name" value="Oxidoreductase, molybdopterin-binding domain"/>
    <property type="match status" value="1"/>
</dbReference>
<dbReference type="EMBL" id="AEVT01000031">
    <property type="protein sequence ID" value="EGA71185.1"/>
    <property type="molecule type" value="Genomic_DNA"/>
</dbReference>
<sequence>MGKLLSCLLVVLSFQAAGSQLVIRLQDKAPITLTHEQIVTEFHAQSFETKLPWLDKSALFTGFKASDLLNYYRIDDAFSVSFVALNDYASSSRVEDLLQYQPIIAYQMDGEKMKVRNKGPYWLVFDLDKYPEIDNAGYHSQMVWQIDEIMIHRRSDGK</sequence>
<reference evidence="2 3" key="1">
    <citation type="journal article" date="2012" name="Int. J. Syst. Evol. Microbiol.">
        <title>Vibrio caribbeanicus sp. nov., isolated from the marine sponge Scleritoderma cyanea.</title>
        <authorList>
            <person name="Hoffmann M."/>
            <person name="Monday S.R."/>
            <person name="Allard M.W."/>
            <person name="Strain E.A."/>
            <person name="Whittaker P."/>
            <person name="Naum M."/>
            <person name="McCarthy P.J."/>
            <person name="Lopez J.V."/>
            <person name="Fischer M."/>
            <person name="Brown E.W."/>
        </authorList>
    </citation>
    <scope>NUCLEOTIDE SEQUENCE [LARGE SCALE GENOMIC DNA]</scope>
    <source>
        <strain evidence="3">DSMZ 21326</strain>
    </source>
</reference>
<evidence type="ECO:0000313" key="3">
    <source>
        <dbReference type="Proteomes" id="UP000006228"/>
    </source>
</evidence>
<evidence type="ECO:0000259" key="1">
    <source>
        <dbReference type="Pfam" id="PF00174"/>
    </source>
</evidence>
<dbReference type="Pfam" id="PF00174">
    <property type="entry name" value="Oxidored_molyb"/>
    <property type="match status" value="1"/>
</dbReference>
<dbReference type="InterPro" id="IPR000572">
    <property type="entry name" value="OxRdtase_Mopterin-bd_dom"/>
</dbReference>
<dbReference type="OrthoDB" id="9798763at2"/>
<feature type="domain" description="Oxidoreductase molybdopterin-binding" evidence="1">
    <location>
        <begin position="49"/>
        <end position="121"/>
    </location>
</feature>
<dbReference type="eggNOG" id="COG3915">
    <property type="taxonomic scope" value="Bacteria"/>
</dbReference>
<dbReference type="GeneID" id="95568502"/>
<dbReference type="SUPFAM" id="SSF56524">
    <property type="entry name" value="Oxidoreductase molybdopterin-binding domain"/>
    <property type="match status" value="1"/>
</dbReference>
<dbReference type="AlphaFoldDB" id="E8M4E7"/>
<dbReference type="Proteomes" id="UP000006228">
    <property type="component" value="Unassembled WGS sequence"/>
</dbReference>
<comment type="caution">
    <text evidence="2">The sequence shown here is derived from an EMBL/GenBank/DDBJ whole genome shotgun (WGS) entry which is preliminary data.</text>
</comment>
<dbReference type="InterPro" id="IPR036374">
    <property type="entry name" value="OxRdtase_Mopterin-bd_sf"/>
</dbReference>
<protein>
    <recommendedName>
        <fullName evidence="1">Oxidoreductase molybdopterin-binding domain-containing protein</fullName>
    </recommendedName>
</protein>